<comment type="caution">
    <text evidence="2">The sequence shown here is derived from an EMBL/GenBank/DDBJ whole genome shotgun (WGS) entry which is preliminary data.</text>
</comment>
<evidence type="ECO:0000313" key="3">
    <source>
        <dbReference type="Proteomes" id="UP000824890"/>
    </source>
</evidence>
<evidence type="ECO:0000313" key="2">
    <source>
        <dbReference type="EMBL" id="KAH0939313.1"/>
    </source>
</evidence>
<feature type="region of interest" description="Disordered" evidence="1">
    <location>
        <begin position="1"/>
        <end position="29"/>
    </location>
</feature>
<protein>
    <recommendedName>
        <fullName evidence="4">Replication protein A OB domain-containing protein</fullName>
    </recommendedName>
</protein>
<name>A0ABQ8ECC2_BRANA</name>
<feature type="compositionally biased region" description="Polar residues" evidence="1">
    <location>
        <begin position="12"/>
        <end position="29"/>
    </location>
</feature>
<keyword evidence="3" id="KW-1185">Reference proteome</keyword>
<sequence>MGHDAEDHNNQSDHLGTQQEQQIEGRVPTSTSNKMYQQFEEGKIYHIKYFNFLPNNQRYKLTVHPYIININETTTITQVQENKPPIPSYIFHPQHYIQLISLASATNFLPDVVGQICLIQGSDIYNHNNDTKIIIGLRLDISKLVRLTIWDDKAANFRELNHISTKKNQIVIITSIIQRLHE</sequence>
<reference evidence="2 3" key="1">
    <citation type="submission" date="2021-05" db="EMBL/GenBank/DDBJ databases">
        <title>Genome Assembly of Synthetic Allotetraploid Brassica napus Reveals Homoeologous Exchanges between Subgenomes.</title>
        <authorList>
            <person name="Davis J.T."/>
        </authorList>
    </citation>
    <scope>NUCLEOTIDE SEQUENCE [LARGE SCALE GENOMIC DNA]</scope>
    <source>
        <strain evidence="3">cv. Da-Ae</strain>
        <tissue evidence="2">Seedling</tissue>
    </source>
</reference>
<dbReference type="EMBL" id="JAGKQM010000002">
    <property type="protein sequence ID" value="KAH0939313.1"/>
    <property type="molecule type" value="Genomic_DNA"/>
</dbReference>
<dbReference type="PANTHER" id="PTHR47165">
    <property type="entry name" value="OS03G0429900 PROTEIN"/>
    <property type="match status" value="1"/>
</dbReference>
<evidence type="ECO:0008006" key="4">
    <source>
        <dbReference type="Google" id="ProtNLM"/>
    </source>
</evidence>
<proteinExistence type="predicted"/>
<dbReference type="PANTHER" id="PTHR47165:SF4">
    <property type="entry name" value="OS03G0429900 PROTEIN"/>
    <property type="match status" value="1"/>
</dbReference>
<dbReference type="Gene3D" id="2.40.50.140">
    <property type="entry name" value="Nucleic acid-binding proteins"/>
    <property type="match status" value="2"/>
</dbReference>
<dbReference type="Proteomes" id="UP000824890">
    <property type="component" value="Unassembled WGS sequence"/>
</dbReference>
<evidence type="ECO:0000256" key="1">
    <source>
        <dbReference type="SAM" id="MobiDB-lite"/>
    </source>
</evidence>
<feature type="non-terminal residue" evidence="2">
    <location>
        <position position="182"/>
    </location>
</feature>
<gene>
    <name evidence="2" type="ORF">HID58_006774</name>
</gene>
<accession>A0ABQ8ECC2</accession>
<organism evidence="2 3">
    <name type="scientific">Brassica napus</name>
    <name type="common">Rape</name>
    <dbReference type="NCBI Taxonomy" id="3708"/>
    <lineage>
        <taxon>Eukaryota</taxon>
        <taxon>Viridiplantae</taxon>
        <taxon>Streptophyta</taxon>
        <taxon>Embryophyta</taxon>
        <taxon>Tracheophyta</taxon>
        <taxon>Spermatophyta</taxon>
        <taxon>Magnoliopsida</taxon>
        <taxon>eudicotyledons</taxon>
        <taxon>Gunneridae</taxon>
        <taxon>Pentapetalae</taxon>
        <taxon>rosids</taxon>
        <taxon>malvids</taxon>
        <taxon>Brassicales</taxon>
        <taxon>Brassicaceae</taxon>
        <taxon>Brassiceae</taxon>
        <taxon>Brassica</taxon>
    </lineage>
</organism>
<feature type="compositionally biased region" description="Basic and acidic residues" evidence="1">
    <location>
        <begin position="1"/>
        <end position="11"/>
    </location>
</feature>
<dbReference type="InterPro" id="IPR012340">
    <property type="entry name" value="NA-bd_OB-fold"/>
</dbReference>